<feature type="compositionally biased region" description="Basic and acidic residues" evidence="1">
    <location>
        <begin position="50"/>
        <end position="60"/>
    </location>
</feature>
<keyword evidence="3" id="KW-1185">Reference proteome</keyword>
<dbReference type="EMBL" id="MU001511">
    <property type="protein sequence ID" value="KAF2438713.1"/>
    <property type="molecule type" value="Genomic_DNA"/>
</dbReference>
<sequence length="404" mass="47255">MCDMNTEVMADLDVRELRSKRKLQAITDASRSNGVQPPKKKKKMPNPAETSDRTTDAEHPRLSFLGMPAEIRNRIYDFAIDDYAVDILREHERVDGGDSESLLGPEAFLDPETWLFPETGPKPLKPQATKYKPWSKKKPAKPTYPFFGLTQVCRQTRTEYRPLWLRSSIILIRYRLFEEFIHTFFPKDQQPYDEDSAAVGLGGLHILWNREKCTKLLPILQFVHRYLCTDIRFRFEASELPPIIKDKRCRHCGHRGNGVRGLLCDHKLNVFTLWRYSQWIALWKIIDVFHWIMDNDNAFWKSDIRVGFIEQVDVPLWLEDDENEENEHDIPSINLGFSRETSSSCTPLERFRGHEAHGARPVECAIWREYLRNIEMAAFDSPESDSPFEVYAYMKKLASTSRRL</sequence>
<dbReference type="AlphaFoldDB" id="A0A9P4U711"/>
<evidence type="ECO:0000256" key="1">
    <source>
        <dbReference type="SAM" id="MobiDB-lite"/>
    </source>
</evidence>
<evidence type="ECO:0000313" key="3">
    <source>
        <dbReference type="Proteomes" id="UP000799764"/>
    </source>
</evidence>
<comment type="caution">
    <text evidence="2">The sequence shown here is derived from an EMBL/GenBank/DDBJ whole genome shotgun (WGS) entry which is preliminary data.</text>
</comment>
<accession>A0A9P4U711</accession>
<gene>
    <name evidence="2" type="ORF">P171DRAFT_448797</name>
</gene>
<evidence type="ECO:0000313" key="2">
    <source>
        <dbReference type="EMBL" id="KAF2438713.1"/>
    </source>
</evidence>
<dbReference type="OrthoDB" id="4133832at2759"/>
<reference evidence="2" key="1">
    <citation type="journal article" date="2020" name="Stud. Mycol.">
        <title>101 Dothideomycetes genomes: a test case for predicting lifestyles and emergence of pathogens.</title>
        <authorList>
            <person name="Haridas S."/>
            <person name="Albert R."/>
            <person name="Binder M."/>
            <person name="Bloem J."/>
            <person name="Labutti K."/>
            <person name="Salamov A."/>
            <person name="Andreopoulos B."/>
            <person name="Baker S."/>
            <person name="Barry K."/>
            <person name="Bills G."/>
            <person name="Bluhm B."/>
            <person name="Cannon C."/>
            <person name="Castanera R."/>
            <person name="Culley D."/>
            <person name="Daum C."/>
            <person name="Ezra D."/>
            <person name="Gonzalez J."/>
            <person name="Henrissat B."/>
            <person name="Kuo A."/>
            <person name="Liang C."/>
            <person name="Lipzen A."/>
            <person name="Lutzoni F."/>
            <person name="Magnuson J."/>
            <person name="Mondo S."/>
            <person name="Nolan M."/>
            <person name="Ohm R."/>
            <person name="Pangilinan J."/>
            <person name="Park H.-J."/>
            <person name="Ramirez L."/>
            <person name="Alfaro M."/>
            <person name="Sun H."/>
            <person name="Tritt A."/>
            <person name="Yoshinaga Y."/>
            <person name="Zwiers L.-H."/>
            <person name="Turgeon B."/>
            <person name="Goodwin S."/>
            <person name="Spatafora J."/>
            <person name="Crous P."/>
            <person name="Grigoriev I."/>
        </authorList>
    </citation>
    <scope>NUCLEOTIDE SEQUENCE</scope>
    <source>
        <strain evidence="2">CBS 690.94</strain>
    </source>
</reference>
<protein>
    <submittedName>
        <fullName evidence="2">Uncharacterized protein</fullName>
    </submittedName>
</protein>
<proteinExistence type="predicted"/>
<name>A0A9P4U711_9PLEO</name>
<organism evidence="2 3">
    <name type="scientific">Karstenula rhodostoma CBS 690.94</name>
    <dbReference type="NCBI Taxonomy" id="1392251"/>
    <lineage>
        <taxon>Eukaryota</taxon>
        <taxon>Fungi</taxon>
        <taxon>Dikarya</taxon>
        <taxon>Ascomycota</taxon>
        <taxon>Pezizomycotina</taxon>
        <taxon>Dothideomycetes</taxon>
        <taxon>Pleosporomycetidae</taxon>
        <taxon>Pleosporales</taxon>
        <taxon>Massarineae</taxon>
        <taxon>Didymosphaeriaceae</taxon>
        <taxon>Karstenula</taxon>
    </lineage>
</organism>
<feature type="region of interest" description="Disordered" evidence="1">
    <location>
        <begin position="22"/>
        <end position="60"/>
    </location>
</feature>
<dbReference type="Proteomes" id="UP000799764">
    <property type="component" value="Unassembled WGS sequence"/>
</dbReference>